<gene>
    <name evidence="2" type="ORF">SAMN04488071_0784</name>
</gene>
<feature type="transmembrane region" description="Helical" evidence="1">
    <location>
        <begin position="47"/>
        <end position="70"/>
    </location>
</feature>
<dbReference type="AlphaFoldDB" id="A0A1G6VMR2"/>
<dbReference type="EMBL" id="FNAK01000002">
    <property type="protein sequence ID" value="SDD54693.1"/>
    <property type="molecule type" value="Genomic_DNA"/>
</dbReference>
<evidence type="ECO:0000313" key="2">
    <source>
        <dbReference type="EMBL" id="SDD54693.1"/>
    </source>
</evidence>
<organism evidence="2 3">
    <name type="scientific">Kordiimonas lacus</name>
    <dbReference type="NCBI Taxonomy" id="637679"/>
    <lineage>
        <taxon>Bacteria</taxon>
        <taxon>Pseudomonadati</taxon>
        <taxon>Pseudomonadota</taxon>
        <taxon>Alphaproteobacteria</taxon>
        <taxon>Kordiimonadales</taxon>
        <taxon>Kordiimonadaceae</taxon>
        <taxon>Kordiimonas</taxon>
    </lineage>
</organism>
<proteinExistence type="predicted"/>
<accession>A0A1G6VMR2</accession>
<dbReference type="STRING" id="637679.GCA_001550055_02499"/>
<protein>
    <submittedName>
        <fullName evidence="2">Uncharacterized protein</fullName>
    </submittedName>
</protein>
<evidence type="ECO:0000313" key="3">
    <source>
        <dbReference type="Proteomes" id="UP000183685"/>
    </source>
</evidence>
<keyword evidence="1" id="KW-1133">Transmembrane helix</keyword>
<dbReference type="RefSeq" id="WP_068305534.1">
    <property type="nucleotide sequence ID" value="NZ_FNAK01000002.1"/>
</dbReference>
<keyword evidence="3" id="KW-1185">Reference proteome</keyword>
<keyword evidence="1" id="KW-0812">Transmembrane</keyword>
<sequence length="79" mass="8392">MYYLVAALIAAGVLFLLKGLVTAVRSGELKKIGGGGVKARKDDPSGFWAAIAFEALYLLAGVWLVLYLIAPEMFSISAD</sequence>
<reference evidence="2 3" key="1">
    <citation type="submission" date="2016-10" db="EMBL/GenBank/DDBJ databases">
        <authorList>
            <person name="de Groot N.N."/>
        </authorList>
    </citation>
    <scope>NUCLEOTIDE SEQUENCE [LARGE SCALE GENOMIC DNA]</scope>
    <source>
        <strain evidence="2 3">CGMCC 1.9109</strain>
    </source>
</reference>
<evidence type="ECO:0000256" key="1">
    <source>
        <dbReference type="SAM" id="Phobius"/>
    </source>
</evidence>
<keyword evidence="1" id="KW-0472">Membrane</keyword>
<name>A0A1G6VMR2_9PROT</name>
<dbReference type="Proteomes" id="UP000183685">
    <property type="component" value="Unassembled WGS sequence"/>
</dbReference>